<sequence length="680" mass="74642">MRRSVSPSKDPYGRPYEASLPQSALPYGAGDEKSAVNKPQEGAPGLEGRRGRPGFASPRRVTYPDEPAGAEGSTGRGALRDGVPAGACRIRDGGDVKCDWDPEADKWRVAVVLRAAGRARPGPITAPGRSRRAQEPLMENRAPLPRPSAPGAGRFPLSQMDREALNNEGPGAVLSQRPPKEEAGGRLRKQNKQELRLAGGRAGGSAMDELVHDLASALEQTSEQNKLEELWEEMVLSPLQQRRQIRRRRGRKRRCDSSLHPLEHGRCLSEASESSLDEAAKDCRENAAAAANFSDSDDMMVAKRQPSFASGAASLKTKQHSWPESDSFTENTPGRPLRRRRKVKRMTSDVMVSLQQKLKVSELDSERVGKSAKKQRLSKLKKGAGPWAGDVGGGGAGIMSEECWKDKIMFEAKDQREASDENMSECETSSVCSSDPGLFTNDEGRQGDDEQSDWFFEGECGPGMGVPSLLSGWDADAQPELEVLESGLDKLSSPTFLQPARPSQRGYHARLNRLPGVAARCIRKGRRRLPGKDSSMAAMSVERMKHFSQDPYQKDFWLPSIGKRDWNQFNPLAPLYPMDMVCDSSHRRCSSSICKNRQTSVHLGLLCTGDIKRRRKTTAVPSTAGACIPFQEDSLSETAEGSRTESRSMESTGGGPLASEKQDFIKPGTFFSMQREQEED</sequence>
<comment type="caution">
    <text evidence="2">The sequence shown here is derived from an EMBL/GenBank/DDBJ whole genome shotgun (WGS) entry which is preliminary data.</text>
</comment>
<evidence type="ECO:0000313" key="3">
    <source>
        <dbReference type="Proteomes" id="UP001152803"/>
    </source>
</evidence>
<dbReference type="EMBL" id="JAFJMO010000001">
    <property type="protein sequence ID" value="KAJ8288847.1"/>
    <property type="molecule type" value="Genomic_DNA"/>
</dbReference>
<feature type="region of interest" description="Disordered" evidence="1">
    <location>
        <begin position="418"/>
        <end position="437"/>
    </location>
</feature>
<reference evidence="2" key="1">
    <citation type="journal article" date="2023" name="Science">
        <title>Genome structures resolve the early diversification of teleost fishes.</title>
        <authorList>
            <person name="Parey E."/>
            <person name="Louis A."/>
            <person name="Montfort J."/>
            <person name="Bouchez O."/>
            <person name="Roques C."/>
            <person name="Iampietro C."/>
            <person name="Lluch J."/>
            <person name="Castinel A."/>
            <person name="Donnadieu C."/>
            <person name="Desvignes T."/>
            <person name="Floi Bucao C."/>
            <person name="Jouanno E."/>
            <person name="Wen M."/>
            <person name="Mejri S."/>
            <person name="Dirks R."/>
            <person name="Jansen H."/>
            <person name="Henkel C."/>
            <person name="Chen W.J."/>
            <person name="Zahm M."/>
            <person name="Cabau C."/>
            <person name="Klopp C."/>
            <person name="Thompson A.W."/>
            <person name="Robinson-Rechavi M."/>
            <person name="Braasch I."/>
            <person name="Lecointre G."/>
            <person name="Bobe J."/>
            <person name="Postlethwait J.H."/>
            <person name="Berthelot C."/>
            <person name="Roest Crollius H."/>
            <person name="Guiguen Y."/>
        </authorList>
    </citation>
    <scope>NUCLEOTIDE SEQUENCE</scope>
    <source>
        <strain evidence="2">Concon-B</strain>
    </source>
</reference>
<dbReference type="InterPro" id="IPR051189">
    <property type="entry name" value="Splicing_assoc_domain"/>
</dbReference>
<keyword evidence="3" id="KW-1185">Reference proteome</keyword>
<dbReference type="OrthoDB" id="6095487at2759"/>
<feature type="compositionally biased region" description="Basic and acidic residues" evidence="1">
    <location>
        <begin position="89"/>
        <end position="100"/>
    </location>
</feature>
<feature type="compositionally biased region" description="Basic and acidic residues" evidence="1">
    <location>
        <begin position="178"/>
        <end position="192"/>
    </location>
</feature>
<evidence type="ECO:0000256" key="1">
    <source>
        <dbReference type="SAM" id="MobiDB-lite"/>
    </source>
</evidence>
<feature type="region of interest" description="Disordered" evidence="1">
    <location>
        <begin position="120"/>
        <end position="156"/>
    </location>
</feature>
<feature type="region of interest" description="Disordered" evidence="1">
    <location>
        <begin position="632"/>
        <end position="680"/>
    </location>
</feature>
<protein>
    <submittedName>
        <fullName evidence="2">Uncharacterized protein</fullName>
    </submittedName>
</protein>
<accession>A0A9Q1E388</accession>
<feature type="region of interest" description="Disordered" evidence="1">
    <location>
        <begin position="1"/>
        <end position="100"/>
    </location>
</feature>
<feature type="region of interest" description="Disordered" evidence="1">
    <location>
        <begin position="168"/>
        <end position="192"/>
    </location>
</feature>
<feature type="compositionally biased region" description="Polar residues" evidence="1">
    <location>
        <begin position="320"/>
        <end position="332"/>
    </location>
</feature>
<organism evidence="2 3">
    <name type="scientific">Conger conger</name>
    <name type="common">Conger eel</name>
    <name type="synonym">Muraena conger</name>
    <dbReference type="NCBI Taxonomy" id="82655"/>
    <lineage>
        <taxon>Eukaryota</taxon>
        <taxon>Metazoa</taxon>
        <taxon>Chordata</taxon>
        <taxon>Craniata</taxon>
        <taxon>Vertebrata</taxon>
        <taxon>Euteleostomi</taxon>
        <taxon>Actinopterygii</taxon>
        <taxon>Neopterygii</taxon>
        <taxon>Teleostei</taxon>
        <taxon>Anguilliformes</taxon>
        <taxon>Congridae</taxon>
        <taxon>Conger</taxon>
    </lineage>
</organism>
<name>A0A9Q1E388_CONCO</name>
<dbReference type="Proteomes" id="UP001152803">
    <property type="component" value="Unassembled WGS sequence"/>
</dbReference>
<feature type="region of interest" description="Disordered" evidence="1">
    <location>
        <begin position="310"/>
        <end position="342"/>
    </location>
</feature>
<evidence type="ECO:0000313" key="2">
    <source>
        <dbReference type="EMBL" id="KAJ8288847.1"/>
    </source>
</evidence>
<dbReference type="AlphaFoldDB" id="A0A9Q1E388"/>
<gene>
    <name evidence="2" type="ORF">COCON_G00015060</name>
</gene>
<proteinExistence type="predicted"/>
<dbReference type="PANTHER" id="PTHR14195">
    <property type="entry name" value="G PATCH DOMAIN CONTAINING PROTEIN 2"/>
    <property type="match status" value="1"/>
</dbReference>